<dbReference type="Gene3D" id="2.40.110.10">
    <property type="entry name" value="Butyryl-CoA Dehydrogenase, subunit A, domain 2"/>
    <property type="match status" value="1"/>
</dbReference>
<protein>
    <submittedName>
        <fullName evidence="1">Acyl-CoA oxidase/dehydrogenase, central region domain protein</fullName>
        <ecNumber evidence="1">1.-.-.-</ecNumber>
    </submittedName>
</protein>
<dbReference type="InterPro" id="IPR046373">
    <property type="entry name" value="Acyl-CoA_Oxase/DH_mid-dom_sf"/>
</dbReference>
<dbReference type="GO" id="GO:0016627">
    <property type="term" value="F:oxidoreductase activity, acting on the CH-CH group of donors"/>
    <property type="evidence" value="ECO:0007669"/>
    <property type="project" value="InterPro"/>
</dbReference>
<proteinExistence type="predicted"/>
<organism evidence="1">
    <name type="scientific">marine sediment metagenome</name>
    <dbReference type="NCBI Taxonomy" id="412755"/>
    <lineage>
        <taxon>unclassified sequences</taxon>
        <taxon>metagenomes</taxon>
        <taxon>ecological metagenomes</taxon>
    </lineage>
</organism>
<dbReference type="AlphaFoldDB" id="A0A1B6NPL7"/>
<comment type="caution">
    <text evidence="1">The sequence shown here is derived from an EMBL/GenBank/DDBJ whole genome shotgun (WGS) entry which is preliminary data.</text>
</comment>
<reference evidence="1" key="1">
    <citation type="submission" date="2013-11" db="EMBL/GenBank/DDBJ databases">
        <title>Microbial diversity, functional groups and degradation webs in Northern and Southern Mediterranean and Red Sea marine crude oil polluted sites.</title>
        <authorList>
            <person name="Daffonchio D."/>
            <person name="Mapelli F."/>
            <person name="Ferrer M."/>
            <person name="Richter M."/>
            <person name="Cherif A."/>
            <person name="Malkawi H.I."/>
            <person name="Yakimov M.M."/>
            <person name="Abdel-Fattah Y.R."/>
            <person name="Blaghen M."/>
            <person name="Golyshin P.N."/>
            <person name="Kalogerakis N."/>
            <person name="Boon N."/>
            <person name="Magagnini M."/>
            <person name="Fava F."/>
        </authorList>
    </citation>
    <scope>NUCLEOTIDE SEQUENCE</scope>
</reference>
<gene>
    <name evidence="1" type="ORF">MGSAQ_003242</name>
</gene>
<accession>A0A1B6NPL7</accession>
<dbReference type="InterPro" id="IPR009100">
    <property type="entry name" value="AcylCoA_DH/oxidase_NM_dom_sf"/>
</dbReference>
<feature type="non-terminal residue" evidence="1">
    <location>
        <position position="35"/>
    </location>
</feature>
<evidence type="ECO:0000313" key="1">
    <source>
        <dbReference type="EMBL" id="KTF05263.1"/>
    </source>
</evidence>
<sequence length="35" mass="3613">MFGMTEPDVACPDATNMAATIIEDGDDVVINGKNG</sequence>
<keyword evidence="1" id="KW-0560">Oxidoreductase</keyword>
<dbReference type="EC" id="1.-.-.-" evidence="1"/>
<name>A0A1B6NPL7_9ZZZZ</name>
<dbReference type="SUPFAM" id="SSF56645">
    <property type="entry name" value="Acyl-CoA dehydrogenase NM domain-like"/>
    <property type="match status" value="1"/>
</dbReference>
<dbReference type="EMBL" id="AYSL01001901">
    <property type="protein sequence ID" value="KTF05263.1"/>
    <property type="molecule type" value="Genomic_DNA"/>
</dbReference>